<organism evidence="7 8">
    <name type="scientific">Geodia barretti</name>
    <name type="common">Barrett's horny sponge</name>
    <dbReference type="NCBI Taxonomy" id="519541"/>
    <lineage>
        <taxon>Eukaryota</taxon>
        <taxon>Metazoa</taxon>
        <taxon>Porifera</taxon>
        <taxon>Demospongiae</taxon>
        <taxon>Heteroscleromorpha</taxon>
        <taxon>Tetractinellida</taxon>
        <taxon>Astrophorina</taxon>
        <taxon>Geodiidae</taxon>
        <taxon>Geodia</taxon>
    </lineage>
</organism>
<reference evidence="7" key="1">
    <citation type="submission" date="2023-03" db="EMBL/GenBank/DDBJ databases">
        <authorList>
            <person name="Steffen K."/>
            <person name="Cardenas P."/>
        </authorList>
    </citation>
    <scope>NUCLEOTIDE SEQUENCE</scope>
</reference>
<sequence length="347" mass="38059">MQGVREFAQAARNPRELVRYARGNIELWANLFVIGGMVAFMLWQGVGFAVIVGTVFAIWAILAVSLNLVVGFTGLLSVGHIGFFGLGAYTMAILTSNPAYEQLRTEAIPTFGWPFFAALPVCIGLAGLAALLVGVVFNRFRDDIFVLVSFGFAIIAYNVFLNLRSVTRGAFGIHEIARPQIGDWVFDGEVEFLLLAMAFLGLVMLMSWFITTSSFGRVLTAIREDEQAIEVFGYQATHYKLAVWVISAMMTGLAGGLFASWTTFIDPNSFILLESVLLVSIVILGGLATIWGSLLGAMAFVLLEEGMRFIPFLPTEYVGQARQVVLGILLVLLMLFRPQGLVGRYRL</sequence>
<keyword evidence="2" id="KW-1003">Cell membrane</keyword>
<dbReference type="InterPro" id="IPR001851">
    <property type="entry name" value="ABC_transp_permease"/>
</dbReference>
<feature type="transmembrane region" description="Helical" evidence="6">
    <location>
        <begin position="144"/>
        <end position="161"/>
    </location>
</feature>
<name>A0AA35TWK0_GEOBA</name>
<dbReference type="AlphaFoldDB" id="A0AA35TWK0"/>
<evidence type="ECO:0000256" key="2">
    <source>
        <dbReference type="ARBA" id="ARBA00022475"/>
    </source>
</evidence>
<dbReference type="GO" id="GO:0015658">
    <property type="term" value="F:branched-chain amino acid transmembrane transporter activity"/>
    <property type="evidence" value="ECO:0007669"/>
    <property type="project" value="InterPro"/>
</dbReference>
<dbReference type="CDD" id="cd06581">
    <property type="entry name" value="TM_PBP1_LivM_like"/>
    <property type="match status" value="1"/>
</dbReference>
<comment type="caution">
    <text evidence="7">The sequence shown here is derived from an EMBL/GenBank/DDBJ whole genome shotgun (WGS) entry which is preliminary data.</text>
</comment>
<keyword evidence="3 6" id="KW-0812">Transmembrane</keyword>
<feature type="transmembrane region" description="Helical" evidence="6">
    <location>
        <begin position="192"/>
        <end position="220"/>
    </location>
</feature>
<evidence type="ECO:0000256" key="6">
    <source>
        <dbReference type="SAM" id="Phobius"/>
    </source>
</evidence>
<feature type="transmembrane region" description="Helical" evidence="6">
    <location>
        <begin position="276"/>
        <end position="303"/>
    </location>
</feature>
<keyword evidence="5 6" id="KW-0472">Membrane</keyword>
<dbReference type="InterPro" id="IPR043428">
    <property type="entry name" value="LivM-like"/>
</dbReference>
<evidence type="ECO:0000256" key="4">
    <source>
        <dbReference type="ARBA" id="ARBA00022989"/>
    </source>
</evidence>
<dbReference type="GO" id="GO:0005886">
    <property type="term" value="C:plasma membrane"/>
    <property type="evidence" value="ECO:0007669"/>
    <property type="project" value="UniProtKB-SubCell"/>
</dbReference>
<dbReference type="Proteomes" id="UP001174909">
    <property type="component" value="Unassembled WGS sequence"/>
</dbReference>
<evidence type="ECO:0000256" key="3">
    <source>
        <dbReference type="ARBA" id="ARBA00022692"/>
    </source>
</evidence>
<feature type="transmembrane region" description="Helical" evidence="6">
    <location>
        <begin position="49"/>
        <end position="68"/>
    </location>
</feature>
<dbReference type="PANTHER" id="PTHR30482">
    <property type="entry name" value="HIGH-AFFINITY BRANCHED-CHAIN AMINO ACID TRANSPORT SYSTEM PERMEASE"/>
    <property type="match status" value="1"/>
</dbReference>
<keyword evidence="4 6" id="KW-1133">Transmembrane helix</keyword>
<keyword evidence="8" id="KW-1185">Reference proteome</keyword>
<evidence type="ECO:0000256" key="5">
    <source>
        <dbReference type="ARBA" id="ARBA00023136"/>
    </source>
</evidence>
<feature type="transmembrane region" description="Helical" evidence="6">
    <location>
        <begin position="241"/>
        <end position="264"/>
    </location>
</feature>
<evidence type="ECO:0000256" key="1">
    <source>
        <dbReference type="ARBA" id="ARBA00004651"/>
    </source>
</evidence>
<dbReference type="EMBL" id="CASHTH010004306">
    <property type="protein sequence ID" value="CAI8055798.1"/>
    <property type="molecule type" value="Genomic_DNA"/>
</dbReference>
<comment type="subcellular location">
    <subcellularLocation>
        <location evidence="1">Cell membrane</location>
        <topology evidence="1">Multi-pass membrane protein</topology>
    </subcellularLocation>
</comment>
<evidence type="ECO:0000313" key="8">
    <source>
        <dbReference type="Proteomes" id="UP001174909"/>
    </source>
</evidence>
<protein>
    <submittedName>
        <fullName evidence="7">High-affinity branched-chain amino acid transport system permease protein BraE</fullName>
    </submittedName>
</protein>
<feature type="transmembrane region" description="Helical" evidence="6">
    <location>
        <begin position="115"/>
        <end position="137"/>
    </location>
</feature>
<dbReference type="Pfam" id="PF02653">
    <property type="entry name" value="BPD_transp_2"/>
    <property type="match status" value="1"/>
</dbReference>
<gene>
    <name evidence="7" type="ORF">GBAR_LOCUS30434</name>
</gene>
<dbReference type="PANTHER" id="PTHR30482:SF10">
    <property type="entry name" value="HIGH-AFFINITY BRANCHED-CHAIN AMINO ACID TRANSPORT PROTEIN BRAE"/>
    <property type="match status" value="1"/>
</dbReference>
<accession>A0AA35TWK0</accession>
<feature type="transmembrane region" description="Helical" evidence="6">
    <location>
        <begin position="25"/>
        <end position="43"/>
    </location>
</feature>
<feature type="transmembrane region" description="Helical" evidence="6">
    <location>
        <begin position="75"/>
        <end position="95"/>
    </location>
</feature>
<feature type="transmembrane region" description="Helical" evidence="6">
    <location>
        <begin position="324"/>
        <end position="342"/>
    </location>
</feature>
<evidence type="ECO:0000313" key="7">
    <source>
        <dbReference type="EMBL" id="CAI8055798.1"/>
    </source>
</evidence>
<proteinExistence type="predicted"/>